<protein>
    <submittedName>
        <fullName evidence="2">Uncharacterized protein</fullName>
    </submittedName>
</protein>
<sequence>MHNKTEKVQKTKESIKDKDRPNKKTETKSVQTVQTDLNKNLNLLKEVLTVFQSKKIEQVKSKTVILKDASVSTNNVRNLTSKLSISKVFQVSIDRNKTNEEGKFIVTSSKVDDCRSSNMDLILTHKSSSIPQMKLEELKYRLKEKTKSKDTIEEVNRMFATVGRNHKNNDSLNRPSLRSGPRLLPVVETNADRNEKHLKRCGTEIARNHSCKCCQTYNCMSSGDSIKYCQPEEHDRNVRSKCCDTKESGKCENNQSTTLVLHLKLSPYKFSSYLLKTVQH</sequence>
<accession>A0A0L7LT13</accession>
<evidence type="ECO:0000313" key="3">
    <source>
        <dbReference type="Proteomes" id="UP000037510"/>
    </source>
</evidence>
<organism evidence="2 3">
    <name type="scientific">Operophtera brumata</name>
    <name type="common">Winter moth</name>
    <name type="synonym">Phalaena brumata</name>
    <dbReference type="NCBI Taxonomy" id="104452"/>
    <lineage>
        <taxon>Eukaryota</taxon>
        <taxon>Metazoa</taxon>
        <taxon>Ecdysozoa</taxon>
        <taxon>Arthropoda</taxon>
        <taxon>Hexapoda</taxon>
        <taxon>Insecta</taxon>
        <taxon>Pterygota</taxon>
        <taxon>Neoptera</taxon>
        <taxon>Endopterygota</taxon>
        <taxon>Lepidoptera</taxon>
        <taxon>Glossata</taxon>
        <taxon>Ditrysia</taxon>
        <taxon>Geometroidea</taxon>
        <taxon>Geometridae</taxon>
        <taxon>Larentiinae</taxon>
        <taxon>Operophtera</taxon>
    </lineage>
</organism>
<dbReference type="Proteomes" id="UP000037510">
    <property type="component" value="Unassembled WGS sequence"/>
</dbReference>
<feature type="region of interest" description="Disordered" evidence="1">
    <location>
        <begin position="1"/>
        <end position="31"/>
    </location>
</feature>
<keyword evidence="3" id="KW-1185">Reference proteome</keyword>
<evidence type="ECO:0000313" key="2">
    <source>
        <dbReference type="EMBL" id="KOB78603.1"/>
    </source>
</evidence>
<gene>
    <name evidence="2" type="ORF">OBRU01_01740</name>
</gene>
<reference evidence="2 3" key="1">
    <citation type="journal article" date="2015" name="Genome Biol. Evol.">
        <title>The genome of winter moth (Operophtera brumata) provides a genomic perspective on sexual dimorphism and phenology.</title>
        <authorList>
            <person name="Derks M.F."/>
            <person name="Smit S."/>
            <person name="Salis L."/>
            <person name="Schijlen E."/>
            <person name="Bossers A."/>
            <person name="Mateman C."/>
            <person name="Pijl A.S."/>
            <person name="de Ridder D."/>
            <person name="Groenen M.A."/>
            <person name="Visser M.E."/>
            <person name="Megens H.J."/>
        </authorList>
    </citation>
    <scope>NUCLEOTIDE SEQUENCE [LARGE SCALE GENOMIC DNA]</scope>
    <source>
        <strain evidence="2">WM2013NL</strain>
        <tissue evidence="2">Head and thorax</tissue>
    </source>
</reference>
<proteinExistence type="predicted"/>
<dbReference type="EMBL" id="JTDY01000146">
    <property type="protein sequence ID" value="KOB78603.1"/>
    <property type="molecule type" value="Genomic_DNA"/>
</dbReference>
<name>A0A0L7LT13_OPEBR</name>
<comment type="caution">
    <text evidence="2">The sequence shown here is derived from an EMBL/GenBank/DDBJ whole genome shotgun (WGS) entry which is preliminary data.</text>
</comment>
<evidence type="ECO:0000256" key="1">
    <source>
        <dbReference type="SAM" id="MobiDB-lite"/>
    </source>
</evidence>
<feature type="compositionally biased region" description="Basic and acidic residues" evidence="1">
    <location>
        <begin position="1"/>
        <end position="27"/>
    </location>
</feature>
<dbReference type="AlphaFoldDB" id="A0A0L7LT13"/>